<feature type="short sequence motif" description="GXSXG" evidence="4">
    <location>
        <begin position="60"/>
        <end position="64"/>
    </location>
</feature>
<dbReference type="EMBL" id="MCSW01000159">
    <property type="protein sequence ID" value="PMF22539.1"/>
    <property type="molecule type" value="Genomic_DNA"/>
</dbReference>
<dbReference type="InterPro" id="IPR045943">
    <property type="entry name" value="DUF6363"/>
</dbReference>
<dbReference type="PROSITE" id="PS51635">
    <property type="entry name" value="PNPLA"/>
    <property type="match status" value="1"/>
</dbReference>
<dbReference type="CDD" id="cd07208">
    <property type="entry name" value="Pat_hypo_Ecoli_yjju_like"/>
    <property type="match status" value="1"/>
</dbReference>
<evidence type="ECO:0000256" key="2">
    <source>
        <dbReference type="ARBA" id="ARBA00022963"/>
    </source>
</evidence>
<dbReference type="GO" id="GO:0016042">
    <property type="term" value="P:lipid catabolic process"/>
    <property type="evidence" value="ECO:0007669"/>
    <property type="project" value="UniProtKB-UniRule"/>
</dbReference>
<dbReference type="GO" id="GO:0016787">
    <property type="term" value="F:hydrolase activity"/>
    <property type="evidence" value="ECO:0007669"/>
    <property type="project" value="UniProtKB-UniRule"/>
</dbReference>
<protein>
    <submittedName>
        <fullName evidence="5">Patatin family protein</fullName>
    </submittedName>
</protein>
<dbReference type="Pfam" id="PF01734">
    <property type="entry name" value="Patatin"/>
    <property type="match status" value="1"/>
</dbReference>
<dbReference type="PANTHER" id="PTHR14226">
    <property type="entry name" value="NEUROPATHY TARGET ESTERASE/SWISS CHEESE D.MELANOGASTER"/>
    <property type="match status" value="1"/>
</dbReference>
<evidence type="ECO:0000256" key="4">
    <source>
        <dbReference type="PROSITE-ProRule" id="PRU01161"/>
    </source>
</evidence>
<name>A0A1C3IPI9_VIBSP</name>
<evidence type="ECO:0000256" key="1">
    <source>
        <dbReference type="ARBA" id="ARBA00022801"/>
    </source>
</evidence>
<organism evidence="5 6">
    <name type="scientific">Vibrio splendidus</name>
    <dbReference type="NCBI Taxonomy" id="29497"/>
    <lineage>
        <taxon>Bacteria</taxon>
        <taxon>Pseudomonadati</taxon>
        <taxon>Pseudomonadota</taxon>
        <taxon>Gammaproteobacteria</taxon>
        <taxon>Vibrionales</taxon>
        <taxon>Vibrionaceae</taxon>
        <taxon>Vibrio</taxon>
    </lineage>
</organism>
<evidence type="ECO:0000313" key="6">
    <source>
        <dbReference type="Proteomes" id="UP000235405"/>
    </source>
</evidence>
<accession>A0A1C3IPI9</accession>
<dbReference type="InterPro" id="IPR016035">
    <property type="entry name" value="Acyl_Trfase/lysoPLipase"/>
</dbReference>
<dbReference type="PANTHER" id="PTHR14226:SF25">
    <property type="entry name" value="PHOSPHOESTERASE"/>
    <property type="match status" value="1"/>
</dbReference>
<dbReference type="SUPFAM" id="SSF52151">
    <property type="entry name" value="FabD/lysophospholipase-like"/>
    <property type="match status" value="1"/>
</dbReference>
<evidence type="ECO:0000313" key="5">
    <source>
        <dbReference type="EMBL" id="PMF22539.1"/>
    </source>
</evidence>
<evidence type="ECO:0000256" key="3">
    <source>
        <dbReference type="ARBA" id="ARBA00023098"/>
    </source>
</evidence>
<dbReference type="AlphaFoldDB" id="A0A1C3IPI9"/>
<dbReference type="InterPro" id="IPR050301">
    <property type="entry name" value="NTE"/>
</dbReference>
<dbReference type="Proteomes" id="UP000235405">
    <property type="component" value="Unassembled WGS sequence"/>
</dbReference>
<dbReference type="Gene3D" id="3.40.1090.10">
    <property type="entry name" value="Cytosolic phospholipase A2 catalytic domain"/>
    <property type="match status" value="2"/>
</dbReference>
<feature type="active site" description="Nucleophile" evidence="4">
    <location>
        <position position="62"/>
    </location>
</feature>
<feature type="short sequence motif" description="DGA/G" evidence="4">
    <location>
        <begin position="184"/>
        <end position="186"/>
    </location>
</feature>
<sequence length="404" mass="45792">MNSGIITNIDSAIDLDYYAKFIAGKTALVAQGGGQRSIFTAGVLDAFLLSNFDPFDEFFGTSAGALNLCAYLCRDKGLGRSFVLDLTTAPEFFNLFSYIRKRQNLGLEWALEQIMAYPYKLDLDLGRQTLGDRHFSAAVTDSKDLRDHYFPLMGEDWYKVMIATCAIPRLYNDEIFIGDSAYVDGGVSASIPVQEAWRRQARSIVVIRTEPVLEEGAELSKEIQGKHALMKAPKPISAEELEWFRESFDSVQDHWQQKVEQWKTDWTSFFQQQILRSKEQKRDRGHLDLLNGGRWLFGADDIYRLSHLIGDKFDSGLADMLMVHYQTYSLTQNFLNSPPDDAFVVQIAPSKPLKSSSLMSDKEDLLYDYDLGLEAGYRFVETYTSTENARSSHMPQLATCAVDK</sequence>
<dbReference type="Pfam" id="PF19890">
    <property type="entry name" value="DUF6363"/>
    <property type="match status" value="1"/>
</dbReference>
<dbReference type="InterPro" id="IPR037483">
    <property type="entry name" value="YjjU-like"/>
</dbReference>
<keyword evidence="3 4" id="KW-0443">Lipid metabolism</keyword>
<dbReference type="InterPro" id="IPR002641">
    <property type="entry name" value="PNPLA_dom"/>
</dbReference>
<keyword evidence="2 4" id="KW-0442">Lipid degradation</keyword>
<keyword evidence="1 4" id="KW-0378">Hydrolase</keyword>
<comment type="caution">
    <text evidence="4">Lacks conserved residue(s) required for the propagation of feature annotation.</text>
</comment>
<feature type="active site" description="Proton acceptor" evidence="4">
    <location>
        <position position="184"/>
    </location>
</feature>
<reference evidence="6" key="1">
    <citation type="submission" date="2016-07" db="EMBL/GenBank/DDBJ databases">
        <title>Nontailed viruses are major unrecognized killers of bacteria in the ocean.</title>
        <authorList>
            <person name="Kauffman K."/>
            <person name="Hussain F."/>
            <person name="Yang J."/>
            <person name="Arevalo P."/>
            <person name="Brown J."/>
            <person name="Cutler M."/>
            <person name="Kelly L."/>
            <person name="Polz M.F."/>
        </authorList>
    </citation>
    <scope>NUCLEOTIDE SEQUENCE [LARGE SCALE GENOMIC DNA]</scope>
    <source>
        <strain evidence="6">10N.286.54.F3</strain>
    </source>
</reference>
<gene>
    <name evidence="5" type="ORF">BCV19_06335</name>
</gene>
<comment type="caution">
    <text evidence="5">The sequence shown here is derived from an EMBL/GenBank/DDBJ whole genome shotgun (WGS) entry which is preliminary data.</text>
</comment>
<dbReference type="RefSeq" id="WP_065681606.1">
    <property type="nucleotide sequence ID" value="NZ_CAWQXJ010000023.1"/>
</dbReference>
<proteinExistence type="predicted"/>